<dbReference type="SMART" id="SM00220">
    <property type="entry name" value="S_TKc"/>
    <property type="match status" value="1"/>
</dbReference>
<dbReference type="Gene3D" id="1.10.510.10">
    <property type="entry name" value="Transferase(Phosphotransferase) domain 1"/>
    <property type="match status" value="1"/>
</dbReference>
<dbReference type="GO" id="GO:0005524">
    <property type="term" value="F:ATP binding"/>
    <property type="evidence" value="ECO:0007669"/>
    <property type="project" value="UniProtKB-KW"/>
</dbReference>
<dbReference type="SUPFAM" id="SSF56112">
    <property type="entry name" value="Protein kinase-like (PK-like)"/>
    <property type="match status" value="1"/>
</dbReference>
<evidence type="ECO:0000313" key="6">
    <source>
        <dbReference type="EMBL" id="TPX38755.1"/>
    </source>
</evidence>
<proteinExistence type="predicted"/>
<keyword evidence="2" id="KW-0067">ATP-binding</keyword>
<accession>A0A507CGW2</accession>
<feature type="compositionally biased region" description="Low complexity" evidence="3">
    <location>
        <begin position="1"/>
        <end position="11"/>
    </location>
</feature>
<organism evidence="5 8">
    <name type="scientific">Synchytrium endobioticum</name>
    <dbReference type="NCBI Taxonomy" id="286115"/>
    <lineage>
        <taxon>Eukaryota</taxon>
        <taxon>Fungi</taxon>
        <taxon>Fungi incertae sedis</taxon>
        <taxon>Chytridiomycota</taxon>
        <taxon>Chytridiomycota incertae sedis</taxon>
        <taxon>Chytridiomycetes</taxon>
        <taxon>Synchytriales</taxon>
        <taxon>Synchytriaceae</taxon>
        <taxon>Synchytrium</taxon>
    </lineage>
</organism>
<sequence length="408" mass="45256">MSASSSSSSTSPPLAIDRKLPSRQRPGPLAFSIGIVSRHSLKRSASTSDLSRYGVLEDKIIGKGANAIVKISHKYHHQDPPRLTTAPAINRSASTFATSPSIQETLYAVKEFAKPKSRESEKDYMKKVAAEFTIGTSLHHPNVVETVDLITTKDKVYEVMEFCPGGDLCSMIQHQSINPETADRYFAELIHGLGYIHGMGVAHRDLKPENLMLDAKGHLKITDFGEAEVFQNPFGTSGPQMSKRHVGSAPYMAPEEHTHTEVDPRAVDIWACGIIYLAMRHSRIPWAHPTMDDPCYRYYTRHRDDHRFPPIESLPRGPRELMRVLLEPDPCKRATMTDIRGNEWFQSIEVHAMEGAECGAVAHPEHSLQPRRETGASPSALKPVVGGNAGSTSNKENCLPPTRRHGME</sequence>
<evidence type="ECO:0000256" key="1">
    <source>
        <dbReference type="ARBA" id="ARBA00022741"/>
    </source>
</evidence>
<dbReference type="Proteomes" id="UP000320475">
    <property type="component" value="Unassembled WGS sequence"/>
</dbReference>
<dbReference type="PROSITE" id="PS00108">
    <property type="entry name" value="PROTEIN_KINASE_ST"/>
    <property type="match status" value="1"/>
</dbReference>
<dbReference type="AlphaFoldDB" id="A0A507CGW2"/>
<keyword evidence="1" id="KW-0547">Nucleotide-binding</keyword>
<dbReference type="EMBL" id="QEAN01000379">
    <property type="protein sequence ID" value="TPX38752.1"/>
    <property type="molecule type" value="Genomic_DNA"/>
</dbReference>
<feature type="domain" description="Protein kinase" evidence="4">
    <location>
        <begin position="55"/>
        <end position="345"/>
    </location>
</feature>
<evidence type="ECO:0000313" key="7">
    <source>
        <dbReference type="EMBL" id="TPX38840.1"/>
    </source>
</evidence>
<dbReference type="InterPro" id="IPR000719">
    <property type="entry name" value="Prot_kinase_dom"/>
</dbReference>
<comment type="caution">
    <text evidence="5">The sequence shown here is derived from an EMBL/GenBank/DDBJ whole genome shotgun (WGS) entry which is preliminary data.</text>
</comment>
<dbReference type="Proteomes" id="UP000317494">
    <property type="component" value="Unassembled WGS sequence"/>
</dbReference>
<feature type="region of interest" description="Disordered" evidence="3">
    <location>
        <begin position="364"/>
        <end position="408"/>
    </location>
</feature>
<dbReference type="OrthoDB" id="6513151at2759"/>
<dbReference type="PANTHER" id="PTHR24346">
    <property type="entry name" value="MAP/MICROTUBULE AFFINITY-REGULATING KINASE"/>
    <property type="match status" value="1"/>
</dbReference>
<feature type="compositionally biased region" description="Basic and acidic residues" evidence="3">
    <location>
        <begin position="364"/>
        <end position="374"/>
    </location>
</feature>
<dbReference type="GO" id="GO:0035556">
    <property type="term" value="P:intracellular signal transduction"/>
    <property type="evidence" value="ECO:0007669"/>
    <property type="project" value="TreeGrafter"/>
</dbReference>
<evidence type="ECO:0000259" key="4">
    <source>
        <dbReference type="PROSITE" id="PS50011"/>
    </source>
</evidence>
<dbReference type="EMBL" id="QEAM01000559">
    <property type="protein sequence ID" value="TPX38840.1"/>
    <property type="molecule type" value="Genomic_DNA"/>
</dbReference>
<evidence type="ECO:0000313" key="8">
    <source>
        <dbReference type="Proteomes" id="UP000317494"/>
    </source>
</evidence>
<feature type="region of interest" description="Disordered" evidence="3">
    <location>
        <begin position="1"/>
        <end position="27"/>
    </location>
</feature>
<evidence type="ECO:0000256" key="2">
    <source>
        <dbReference type="ARBA" id="ARBA00022840"/>
    </source>
</evidence>
<reference evidence="8 9" key="1">
    <citation type="journal article" date="2019" name="Sci. Rep.">
        <title>Comparative genomics of chytrid fungi reveal insights into the obligate biotrophic and pathogenic lifestyle of Synchytrium endobioticum.</title>
        <authorList>
            <person name="van de Vossenberg B.T.L.H."/>
            <person name="Warris S."/>
            <person name="Nguyen H.D.T."/>
            <person name="van Gent-Pelzer M.P.E."/>
            <person name="Joly D.L."/>
            <person name="van de Geest H.C."/>
            <person name="Bonants P.J.M."/>
            <person name="Smith D.S."/>
            <person name="Levesque C.A."/>
            <person name="van der Lee T.A.J."/>
        </authorList>
    </citation>
    <scope>NUCLEOTIDE SEQUENCE [LARGE SCALE GENOMIC DNA]</scope>
    <source>
        <strain evidence="7 9">LEV6574</strain>
        <strain evidence="5 8">MB42</strain>
    </source>
</reference>
<dbReference type="Pfam" id="PF00069">
    <property type="entry name" value="Pkinase"/>
    <property type="match status" value="1"/>
</dbReference>
<keyword evidence="8" id="KW-1185">Reference proteome</keyword>
<evidence type="ECO:0000313" key="5">
    <source>
        <dbReference type="EMBL" id="TPX38752.1"/>
    </source>
</evidence>
<dbReference type="PROSITE" id="PS50011">
    <property type="entry name" value="PROTEIN_KINASE_DOM"/>
    <property type="match status" value="1"/>
</dbReference>
<dbReference type="VEuPathDB" id="FungiDB:SeMB42_g06577"/>
<dbReference type="GO" id="GO:0004674">
    <property type="term" value="F:protein serine/threonine kinase activity"/>
    <property type="evidence" value="ECO:0007669"/>
    <property type="project" value="TreeGrafter"/>
</dbReference>
<dbReference type="EMBL" id="QEAN01000379">
    <property type="protein sequence ID" value="TPX38755.1"/>
    <property type="molecule type" value="Genomic_DNA"/>
</dbReference>
<dbReference type="STRING" id="286115.A0A507CGW2"/>
<evidence type="ECO:0000256" key="3">
    <source>
        <dbReference type="SAM" id="MobiDB-lite"/>
    </source>
</evidence>
<dbReference type="InterPro" id="IPR008271">
    <property type="entry name" value="Ser/Thr_kinase_AS"/>
</dbReference>
<dbReference type="VEuPathDB" id="FungiDB:SeMB42_g06574"/>
<protein>
    <recommendedName>
        <fullName evidence="4">Protein kinase domain-containing protein</fullName>
    </recommendedName>
</protein>
<gene>
    <name evidence="7" type="ORF">SeLEV6574_g07585</name>
    <name evidence="5" type="ORF">SeMB42_g06574</name>
    <name evidence="6" type="ORF">SeMB42_g06577</name>
</gene>
<dbReference type="PANTHER" id="PTHR24346:SF30">
    <property type="entry name" value="MATERNAL EMBRYONIC LEUCINE ZIPPER KINASE"/>
    <property type="match status" value="1"/>
</dbReference>
<dbReference type="InterPro" id="IPR011009">
    <property type="entry name" value="Kinase-like_dom_sf"/>
</dbReference>
<name>A0A507CGW2_9FUNG</name>
<evidence type="ECO:0000313" key="9">
    <source>
        <dbReference type="Proteomes" id="UP000320475"/>
    </source>
</evidence>
<dbReference type="GO" id="GO:0005737">
    <property type="term" value="C:cytoplasm"/>
    <property type="evidence" value="ECO:0007669"/>
    <property type="project" value="TreeGrafter"/>
</dbReference>